<feature type="compositionally biased region" description="Low complexity" evidence="1">
    <location>
        <begin position="78"/>
        <end position="92"/>
    </location>
</feature>
<gene>
    <name evidence="2" type="ORF">SADUNF_Sadunf17G0100100</name>
</gene>
<sequence length="92" mass="9753">MKLSATSCVNSFVFDAKGITVEFIVVKSSQDGSPVKSWQSFQHRGSARDLVARSECREDGSAEWAETEFADPAAAESADPTTEAAVPAAPES</sequence>
<keyword evidence="3" id="KW-1185">Reference proteome</keyword>
<organism evidence="2 3">
    <name type="scientific">Salix dunnii</name>
    <dbReference type="NCBI Taxonomy" id="1413687"/>
    <lineage>
        <taxon>Eukaryota</taxon>
        <taxon>Viridiplantae</taxon>
        <taxon>Streptophyta</taxon>
        <taxon>Embryophyta</taxon>
        <taxon>Tracheophyta</taxon>
        <taxon>Spermatophyta</taxon>
        <taxon>Magnoliopsida</taxon>
        <taxon>eudicotyledons</taxon>
        <taxon>Gunneridae</taxon>
        <taxon>Pentapetalae</taxon>
        <taxon>rosids</taxon>
        <taxon>fabids</taxon>
        <taxon>Malpighiales</taxon>
        <taxon>Salicaceae</taxon>
        <taxon>Saliceae</taxon>
        <taxon>Salix</taxon>
    </lineage>
</organism>
<dbReference type="AlphaFoldDB" id="A0A835J8V3"/>
<evidence type="ECO:0000256" key="1">
    <source>
        <dbReference type="SAM" id="MobiDB-lite"/>
    </source>
</evidence>
<evidence type="ECO:0000313" key="2">
    <source>
        <dbReference type="EMBL" id="KAF9663899.1"/>
    </source>
</evidence>
<reference evidence="2 3" key="1">
    <citation type="submission" date="2020-10" db="EMBL/GenBank/DDBJ databases">
        <title>Plant Genome Project.</title>
        <authorList>
            <person name="Zhang R.-G."/>
        </authorList>
    </citation>
    <scope>NUCLEOTIDE SEQUENCE [LARGE SCALE GENOMIC DNA]</scope>
    <source>
        <strain evidence="2">FAFU-HL-1</strain>
        <tissue evidence="2">Leaf</tissue>
    </source>
</reference>
<feature type="region of interest" description="Disordered" evidence="1">
    <location>
        <begin position="61"/>
        <end position="92"/>
    </location>
</feature>
<proteinExistence type="predicted"/>
<comment type="caution">
    <text evidence="2">The sequence shown here is derived from an EMBL/GenBank/DDBJ whole genome shotgun (WGS) entry which is preliminary data.</text>
</comment>
<evidence type="ECO:0000313" key="3">
    <source>
        <dbReference type="Proteomes" id="UP000657918"/>
    </source>
</evidence>
<name>A0A835J8V3_9ROSI</name>
<dbReference type="EMBL" id="JADGMS010000017">
    <property type="protein sequence ID" value="KAF9663899.1"/>
    <property type="molecule type" value="Genomic_DNA"/>
</dbReference>
<protein>
    <submittedName>
        <fullName evidence="2">Uncharacterized protein</fullName>
    </submittedName>
</protein>
<dbReference type="Proteomes" id="UP000657918">
    <property type="component" value="Unassembled WGS sequence"/>
</dbReference>
<accession>A0A835J8V3</accession>